<dbReference type="EMBL" id="SOYY01000024">
    <property type="protein sequence ID" value="KAA0703492.1"/>
    <property type="molecule type" value="Genomic_DNA"/>
</dbReference>
<reference evidence="1 2" key="1">
    <citation type="journal article" date="2019" name="Mol. Ecol. Resour.">
        <title>Chromosome-level genome assembly of Triplophysa tibetana, a fish adapted to the harsh high-altitude environment of the Tibetan Plateau.</title>
        <authorList>
            <person name="Yang X."/>
            <person name="Liu H."/>
            <person name="Ma Z."/>
            <person name="Zou Y."/>
            <person name="Zou M."/>
            <person name="Mao Y."/>
            <person name="Li X."/>
            <person name="Wang H."/>
            <person name="Chen T."/>
            <person name="Wang W."/>
            <person name="Yang R."/>
        </authorList>
    </citation>
    <scope>NUCLEOTIDE SEQUENCE [LARGE SCALE GENOMIC DNA]</scope>
    <source>
        <strain evidence="1">TTIB1903HZAU</strain>
        <tissue evidence="1">Muscle</tissue>
    </source>
</reference>
<evidence type="ECO:0000313" key="2">
    <source>
        <dbReference type="Proteomes" id="UP000324632"/>
    </source>
</evidence>
<dbReference type="Proteomes" id="UP000324632">
    <property type="component" value="Chromosome 24"/>
</dbReference>
<sequence>MANVNDDCLVAQLPTSRSPNVHTERQACHQPDDYRTPDPCLDLYYTAPIRKSQWNTLIRTRIESSTDADVLYVLLAASPLRLLTLPPGSYEELLAASIVPVVEVTIVIKCHHR</sequence>
<comment type="caution">
    <text evidence="1">The sequence shown here is derived from an EMBL/GenBank/DDBJ whole genome shotgun (WGS) entry which is preliminary data.</text>
</comment>
<evidence type="ECO:0000313" key="1">
    <source>
        <dbReference type="EMBL" id="KAA0703492.1"/>
    </source>
</evidence>
<gene>
    <name evidence="1" type="ORF">E1301_Tti020927</name>
</gene>
<accession>A0A5A9N0D5</accession>
<proteinExistence type="predicted"/>
<keyword evidence="2" id="KW-1185">Reference proteome</keyword>
<protein>
    <submittedName>
        <fullName evidence="1">Uncharacterized protein</fullName>
    </submittedName>
</protein>
<organism evidence="1 2">
    <name type="scientific">Triplophysa tibetana</name>
    <dbReference type="NCBI Taxonomy" id="1572043"/>
    <lineage>
        <taxon>Eukaryota</taxon>
        <taxon>Metazoa</taxon>
        <taxon>Chordata</taxon>
        <taxon>Craniata</taxon>
        <taxon>Vertebrata</taxon>
        <taxon>Euteleostomi</taxon>
        <taxon>Actinopterygii</taxon>
        <taxon>Neopterygii</taxon>
        <taxon>Teleostei</taxon>
        <taxon>Ostariophysi</taxon>
        <taxon>Cypriniformes</taxon>
        <taxon>Nemacheilidae</taxon>
        <taxon>Triplophysa</taxon>
    </lineage>
</organism>
<dbReference type="AlphaFoldDB" id="A0A5A9N0D5"/>
<name>A0A5A9N0D5_9TELE</name>